<evidence type="ECO:0000256" key="1">
    <source>
        <dbReference type="ARBA" id="ARBA00022729"/>
    </source>
</evidence>
<keyword evidence="4" id="KW-1133">Transmembrane helix</keyword>
<reference evidence="7" key="1">
    <citation type="submission" date="2021-02" db="EMBL/GenBank/DDBJ databases">
        <authorList>
            <person name="Nowell W R."/>
        </authorList>
    </citation>
    <scope>NUCLEOTIDE SEQUENCE</scope>
</reference>
<proteinExistence type="predicted"/>
<evidence type="ECO:0000256" key="3">
    <source>
        <dbReference type="ARBA" id="ARBA00022837"/>
    </source>
</evidence>
<dbReference type="EMBL" id="CAJNOH010000003">
    <property type="protein sequence ID" value="CAF0728556.1"/>
    <property type="molecule type" value="Genomic_DNA"/>
</dbReference>
<name>A0A813N778_9BILA</name>
<evidence type="ECO:0000256" key="5">
    <source>
        <dbReference type="SAM" id="SignalP"/>
    </source>
</evidence>
<protein>
    <recommendedName>
        <fullName evidence="6">Fibronectin type-III domain-containing protein</fullName>
    </recommendedName>
</protein>
<keyword evidence="1 5" id="KW-0732">Signal</keyword>
<evidence type="ECO:0000259" key="6">
    <source>
        <dbReference type="SMART" id="SM00060"/>
    </source>
</evidence>
<keyword evidence="2" id="KW-0677">Repeat</keyword>
<feature type="domain" description="Fibronectin type-III" evidence="6">
    <location>
        <begin position="781"/>
        <end position="864"/>
    </location>
</feature>
<feature type="chain" id="PRO_5032831698" description="Fibronectin type-III domain-containing protein" evidence="5">
    <location>
        <begin position="21"/>
        <end position="2691"/>
    </location>
</feature>
<accession>A0A813N778</accession>
<organism evidence="7 8">
    <name type="scientific">Rotaria sordida</name>
    <dbReference type="NCBI Taxonomy" id="392033"/>
    <lineage>
        <taxon>Eukaryota</taxon>
        <taxon>Metazoa</taxon>
        <taxon>Spiralia</taxon>
        <taxon>Gnathifera</taxon>
        <taxon>Rotifera</taxon>
        <taxon>Eurotatoria</taxon>
        <taxon>Bdelloidea</taxon>
        <taxon>Philodinida</taxon>
        <taxon>Philodinidae</taxon>
        <taxon>Rotaria</taxon>
    </lineage>
</organism>
<evidence type="ECO:0000313" key="8">
    <source>
        <dbReference type="Proteomes" id="UP000663854"/>
    </source>
</evidence>
<dbReference type="InterPro" id="IPR036116">
    <property type="entry name" value="FN3_sf"/>
</dbReference>
<keyword evidence="4" id="KW-0472">Membrane</keyword>
<feature type="domain" description="Fibronectin type-III" evidence="6">
    <location>
        <begin position="1910"/>
        <end position="2016"/>
    </location>
</feature>
<dbReference type="Proteomes" id="UP000663854">
    <property type="component" value="Unassembled WGS sequence"/>
</dbReference>
<dbReference type="SUPFAM" id="SSF141072">
    <property type="entry name" value="CalX-like"/>
    <property type="match status" value="1"/>
</dbReference>
<dbReference type="GO" id="GO:0016020">
    <property type="term" value="C:membrane"/>
    <property type="evidence" value="ECO:0007669"/>
    <property type="project" value="InterPro"/>
</dbReference>
<gene>
    <name evidence="7" type="ORF">PYM288_LOCUS777</name>
</gene>
<dbReference type="InterPro" id="IPR003644">
    <property type="entry name" value="Calx_beta"/>
</dbReference>
<keyword evidence="3" id="KW-0106">Calcium</keyword>
<dbReference type="Gene3D" id="2.60.40.10">
    <property type="entry name" value="Immunoglobulins"/>
    <property type="match status" value="2"/>
</dbReference>
<feature type="domain" description="Fibronectin type-III" evidence="6">
    <location>
        <begin position="1093"/>
        <end position="1200"/>
    </location>
</feature>
<dbReference type="SMART" id="SM00060">
    <property type="entry name" value="FN3"/>
    <property type="match status" value="6"/>
</dbReference>
<feature type="domain" description="Fibronectin type-III" evidence="6">
    <location>
        <begin position="337"/>
        <end position="430"/>
    </location>
</feature>
<dbReference type="Gene3D" id="2.60.40.2030">
    <property type="match status" value="1"/>
</dbReference>
<dbReference type="InterPro" id="IPR003961">
    <property type="entry name" value="FN3_dom"/>
</dbReference>
<evidence type="ECO:0000256" key="2">
    <source>
        <dbReference type="ARBA" id="ARBA00022737"/>
    </source>
</evidence>
<dbReference type="InterPro" id="IPR038081">
    <property type="entry name" value="CalX-like_sf"/>
</dbReference>
<evidence type="ECO:0000256" key="4">
    <source>
        <dbReference type="SAM" id="Phobius"/>
    </source>
</evidence>
<dbReference type="SUPFAM" id="SSF49265">
    <property type="entry name" value="Fibronectin type III"/>
    <property type="match status" value="2"/>
</dbReference>
<keyword evidence="4" id="KW-0812">Transmembrane</keyword>
<evidence type="ECO:0000313" key="7">
    <source>
        <dbReference type="EMBL" id="CAF0728556.1"/>
    </source>
</evidence>
<feature type="signal peptide" evidence="5">
    <location>
        <begin position="1"/>
        <end position="20"/>
    </location>
</feature>
<feature type="domain" description="Fibronectin type-III" evidence="6">
    <location>
        <begin position="451"/>
        <end position="540"/>
    </location>
</feature>
<dbReference type="InterPro" id="IPR013783">
    <property type="entry name" value="Ig-like_fold"/>
</dbReference>
<sequence length="2691" mass="271191">MNFRKLLVFAACILSLSLHAQITIPNTTPVTEAFAIGTTATAALPSGWKMSVAGATSPTWAAGGNFTAVNIAGSSGAPATGGRYNWGNNTSTERAIGFMTSGGYASPNSIMAQYQNTNASNLTSLTVSYDMERYRVNSAAASIQFYYSTDGSTWTAATAGDIAAASLPTGTSAYFFAPVGAPSAVNGGVMNVVNISITGLNIATNGFVYLRWNINTTGANSQGIAIDNVSVTAAFTVPTTITTGVVSTSPFCVGPTNTTATGTVAYTTSGSFTGTFTAKLIGSDGTTVVNSNIGTGASPISIIIPAGTTPGTYYVRVDNNTPSTIGSNSSAITVNSLNIATSVGAVAGNGQATISWVNPAGATTCFDDIIIVRHIATIAGPPAAVVYNATDAFPNGGTVVYRGSTSSQTFSGLTNGTQYYFRVYARRGTDYLTVPANEVTVTPNATSITAPTAPSNICNFSTNTTGTATVTVAGTYTSNSFIVELSDNTGSFASPAQIGLVNDDTPGVKNISYSIPANTLPYATTNYQIRVSATSPVTNSPASSVFSINPITDVTAQSATAGPGAGQATLQWTNTACQTDVVIVASLSPITGTANPWPFAPTIGGSLDGLSGGAVFYIGSSSPTTISGLPSGSQIYFRIFTHDYYPGSGGMHFYSAAATSLTATPFNTITTPTALGSTCAVGSNATGNITVTTAGTFNAGNNFTAELSDASGNFPGTTIGTLSSTTTGSVTVPYTINSNTFAPSSAYKIRVNASNPSTQSTASSAFSINTLVDVTGQSATAGNAQNTIQWTNASCQSDVVIVQSTSAITGTPSGTPVVGNALTGLSSGIVKYIGSASPQTITGLTNGTAYNYRIYTRIVIGGTSYYSTGATLLTATPVAPIAPPFVVINKVYNNNSADELELLVINNNSDLRGLIFKDYSGSGGTDGGGTYVLSNDAVWNNIPAGTLINITSGSTAADINSSDFTLQIGMGNGTYFTNTFGAFNIAGDEIVMLKSAGSGSGSANGNAGAICSFAMGSANAQSNFTGAPGYKLSTNGTQIGTVAYAYANNATSTLADFNGTGATVVTSGQTFLQPNNSTNSVYICGLRGGNTQPTAVATGINFTAIGTNGMTVNWSNPVSGGGARRIVVARLAATTAVVPTDGVGYTASTVFSSPGAPNGTTGTGNVVVYDGTGTSVIVTGLANSSNYTFDIYEYNGVDFCANYYATAASASQATVSIVTGATVSGAPFCLNGSAGSGSVTYTPSGSFIGTFTAKLIASDGTTVVNANIGTGASPITISIPAGTASGTYYVRVDNTNPAVNGTLSSSFVINQKPTLAVGGVTTAGVCAGSSATISLSGLVNSSTSTVSYTVNGGSTQTVSVTANGSGAGSFTIASPVNSQPVVVTRITSSTDATCFTNFTESTNLVVNAIPTLTGTAASSTPVCTGATATITLSGLLGSTPHTVAYTLGGGGGSSPVTLAAGVNTFTVPLTVANSGLTITINTVTRTDVTPNCALTPSSGNTATLPTVNPSVAQPAVITGTDPICEFASGSNTTAYSSSTTVGTLFWSISPAAAGAINSGTGLVSWNNNWNGTATITVVSTGCNGPSTPRTRSVVLNPLPVPVATNTGPYCAGSTIQLNASPNGMSSYLWTGPNGYTNSSINTTTYTQNFNTLVSSSSSAWTNNSTIAGWYSINDPAAVITTITAGSGGTSAGDRYSFGTGASTDRALGSTGSGGTDNFAHGFRYQNTTGSTITSITITYTLEQWRCGANPALAQNVIFSYKTSPSTINNLLAVGNAADAQSQTYQTGTGWTGVTALTTTSPQNSIGGGSGLALDGNLAANRVTVTATISVSLPVNNYIMFKWEDPDHSGNDHGLGIDDVTIDFISGVQPQNPTIANATTAMAGVYTVVETSAAGCSASSTTTVQIGATEPTVVATGLNFTNITNTGMTLNWTNPGVGGGSRRVVVARQTSTTAVAPTDGTVYNASTVFSSPNGVNGTTGTGNVIVYSGTGTSVAVTGLTTGTSYTFDVYEFNEISGLCPNYYATPASAASFTGPTKVQFVSASATVSEGVGTYNIVVSIIAPSSTVATTGQVDFLSGSSSGQAADINNYTNQAFTFPAGTSGNQTITLTIVDDALIEATETFVFDLVNVTGGNGAIEGTPNQFTLSITDNDASGTIIYSTATGNGASDPIWSYNPAGPGQTIATLVAGGFDGTAAKDFVIQTGHTVAFPNGILYNMHDLTVQTGAKAWRGTFSSLTYSFINLFGNAVVNGSLGNNAAAGDGLGINFAGTSCTVSGTGVVNLSRIKKPGASDLPASNPTAVATTVATFNMNANLWHVGGANIHNEAANSTNFNFTVAAGRTVTVQSATGSVAIDGINGQGSGNSGGTYTINGTLTVNGTLIASNNNTAGTSAITVGATGVINAYDTDLNLALGNGTAFTFSTGGKLNVINALNLISGTITSASNIVIKSNATRTGYVDDFTAGQTGSISGNIVVERYITSGPNGFRYIGAPVNNGGGVMNLSSMSGFTISGNPGQIIPLSGCPANPANVAPNSPYGTFMYWQEAGPYGAPACRLRGWWFQVSGSMALGRGYGAKLSGGNTVTYTGAANTGNSPAYTCTHTNVFSTALNGWNLVSNTYPSAITIDNTDVPSNNDMPAGFDGQIHVSLAQPPDPPPPPLVAPITGAAIAIVILGCVGYGVYTIYKKNSKKVKTA</sequence>
<feature type="domain" description="Fibronectin type-III" evidence="6">
    <location>
        <begin position="548"/>
        <end position="649"/>
    </location>
</feature>
<comment type="caution">
    <text evidence="7">The sequence shown here is derived from an EMBL/GenBank/DDBJ whole genome shotgun (WGS) entry which is preliminary data.</text>
</comment>
<feature type="transmembrane region" description="Helical" evidence="4">
    <location>
        <begin position="2656"/>
        <end position="2681"/>
    </location>
</feature>
<dbReference type="Pfam" id="PF03160">
    <property type="entry name" value="Calx-beta"/>
    <property type="match status" value="1"/>
</dbReference>
<dbReference type="GO" id="GO:0007154">
    <property type="term" value="P:cell communication"/>
    <property type="evidence" value="ECO:0007669"/>
    <property type="project" value="InterPro"/>
</dbReference>